<dbReference type="EMBL" id="RAVZ01000021">
    <property type="protein sequence ID" value="RKG92679.1"/>
    <property type="molecule type" value="Genomic_DNA"/>
</dbReference>
<protein>
    <recommendedName>
        <fullName evidence="1">Immunity MXAN-0049 protein domain-containing protein</fullName>
    </recommendedName>
</protein>
<dbReference type="Pfam" id="PF07791">
    <property type="entry name" value="Imm11"/>
    <property type="match status" value="1"/>
</dbReference>
<dbReference type="RefSeq" id="WP_120539502.1">
    <property type="nucleotide sequence ID" value="NZ_RAVZ01000021.1"/>
</dbReference>
<name>A0A3A8JAH0_9BACT</name>
<accession>A0A3A8JAH0</accession>
<reference evidence="3" key="1">
    <citation type="submission" date="2018-09" db="EMBL/GenBank/DDBJ databases">
        <authorList>
            <person name="Livingstone P.G."/>
            <person name="Whitworth D.E."/>
        </authorList>
    </citation>
    <scope>NUCLEOTIDE SEQUENCE [LARGE SCALE GENOMIC DNA]</scope>
    <source>
        <strain evidence="3">CA054A</strain>
    </source>
</reference>
<evidence type="ECO:0000313" key="3">
    <source>
        <dbReference type="Proteomes" id="UP000268094"/>
    </source>
</evidence>
<comment type="caution">
    <text evidence="2">The sequence shown here is derived from an EMBL/GenBank/DDBJ whole genome shotgun (WGS) entry which is preliminary data.</text>
</comment>
<evidence type="ECO:0000313" key="2">
    <source>
        <dbReference type="EMBL" id="RKG92679.1"/>
    </source>
</evidence>
<feature type="domain" description="Immunity MXAN-0049 protein" evidence="1">
    <location>
        <begin position="60"/>
        <end position="183"/>
    </location>
</feature>
<dbReference type="Proteomes" id="UP000268094">
    <property type="component" value="Unassembled WGS sequence"/>
</dbReference>
<proteinExistence type="predicted"/>
<gene>
    <name evidence="2" type="ORF">D7V88_05295</name>
</gene>
<dbReference type="AlphaFoldDB" id="A0A3A8JAH0"/>
<dbReference type="OrthoDB" id="5505724at2"/>
<evidence type="ECO:0000259" key="1">
    <source>
        <dbReference type="Pfam" id="PF07791"/>
    </source>
</evidence>
<organism evidence="2 3">
    <name type="scientific">Corallococcus terminator</name>
    <dbReference type="NCBI Taxonomy" id="2316733"/>
    <lineage>
        <taxon>Bacteria</taxon>
        <taxon>Pseudomonadati</taxon>
        <taxon>Myxococcota</taxon>
        <taxon>Myxococcia</taxon>
        <taxon>Myxococcales</taxon>
        <taxon>Cystobacterineae</taxon>
        <taxon>Myxococcaceae</taxon>
        <taxon>Corallococcus</taxon>
    </lineage>
</organism>
<keyword evidence="3" id="KW-1185">Reference proteome</keyword>
<sequence length="195" mass="21411">MSYWVLTPASVNDGAVLEALPVGSPDDPDFFEAMPLGDRFPRGGAMGFSNDYPDLINVFDFVTNTLGLPIVSAKMVDVLVQLGANRFETLPVTLLDHKGRVASTEHSILNVLDVQDIIDMERSDYVPSPFDPSQIFRIKRLAVKAEDVESGALLFRARTRMREIFLHASLHEAFLSAGVTGLKAFPAEGWNGFAL</sequence>
<dbReference type="InterPro" id="IPR012433">
    <property type="entry name" value="Imm11"/>
</dbReference>